<dbReference type="PRINTS" id="PR00502">
    <property type="entry name" value="NUDIXFAMILY"/>
</dbReference>
<keyword evidence="2 3" id="KW-0378">Hydrolase</keyword>
<dbReference type="GO" id="GO:0006167">
    <property type="term" value="P:AMP biosynthetic process"/>
    <property type="evidence" value="ECO:0007669"/>
    <property type="project" value="TreeGrafter"/>
</dbReference>
<keyword evidence="6" id="KW-1185">Reference proteome</keyword>
<gene>
    <name evidence="5" type="ORF">WS70_10290</name>
</gene>
<dbReference type="GO" id="GO:0004081">
    <property type="term" value="F:bis(5'-nucleosyl)-tetraphosphatase (asymmetrical) activity"/>
    <property type="evidence" value="ECO:0007669"/>
    <property type="project" value="TreeGrafter"/>
</dbReference>
<comment type="similarity">
    <text evidence="3">Belongs to the Nudix hydrolase family.</text>
</comment>
<proteinExistence type="inferred from homology"/>
<dbReference type="KEGG" id="buu:WS70_10290"/>
<dbReference type="SUPFAM" id="SSF55811">
    <property type="entry name" value="Nudix"/>
    <property type="match status" value="1"/>
</dbReference>
<comment type="cofactor">
    <cofactor evidence="1">
        <name>Mg(2+)</name>
        <dbReference type="ChEBI" id="CHEBI:18420"/>
    </cofactor>
</comment>
<protein>
    <submittedName>
        <fullName evidence="5">NUDIX hydrolase</fullName>
    </submittedName>
</protein>
<dbReference type="PROSITE" id="PS00893">
    <property type="entry name" value="NUDIX_BOX"/>
    <property type="match status" value="1"/>
</dbReference>
<accession>A0A1B4FEM4</accession>
<evidence type="ECO:0000256" key="2">
    <source>
        <dbReference type="ARBA" id="ARBA00022801"/>
    </source>
</evidence>
<name>A0A1B4FEM4_9BURK</name>
<evidence type="ECO:0000256" key="1">
    <source>
        <dbReference type="ARBA" id="ARBA00001946"/>
    </source>
</evidence>
<dbReference type="InterPro" id="IPR051325">
    <property type="entry name" value="Nudix_hydrolase_domain"/>
</dbReference>
<feature type="domain" description="Nudix hydrolase" evidence="4">
    <location>
        <begin position="10"/>
        <end position="147"/>
    </location>
</feature>
<dbReference type="InterPro" id="IPR000086">
    <property type="entry name" value="NUDIX_hydrolase_dom"/>
</dbReference>
<evidence type="ECO:0000313" key="5">
    <source>
        <dbReference type="EMBL" id="AOJ02168.1"/>
    </source>
</evidence>
<dbReference type="PANTHER" id="PTHR21340">
    <property type="entry name" value="DIADENOSINE 5,5-P1,P4-TETRAPHOSPHATE PYROPHOSPHOHYDROLASE MUTT"/>
    <property type="match status" value="1"/>
</dbReference>
<dbReference type="Proteomes" id="UP000062519">
    <property type="component" value="Chromosome 1"/>
</dbReference>
<dbReference type="InterPro" id="IPR015797">
    <property type="entry name" value="NUDIX_hydrolase-like_dom_sf"/>
</dbReference>
<evidence type="ECO:0000313" key="6">
    <source>
        <dbReference type="Proteomes" id="UP000062519"/>
    </source>
</evidence>
<dbReference type="PANTHER" id="PTHR21340:SF0">
    <property type="entry name" value="BIS(5'-NUCLEOSYL)-TETRAPHOSPHATASE [ASYMMETRICAL]"/>
    <property type="match status" value="1"/>
</dbReference>
<dbReference type="CDD" id="cd02883">
    <property type="entry name" value="NUDIX_Hydrolase"/>
    <property type="match status" value="1"/>
</dbReference>
<dbReference type="GO" id="GO:0006754">
    <property type="term" value="P:ATP biosynthetic process"/>
    <property type="evidence" value="ECO:0007669"/>
    <property type="project" value="TreeGrafter"/>
</dbReference>
<dbReference type="Pfam" id="PF00293">
    <property type="entry name" value="NUDIX"/>
    <property type="match status" value="1"/>
</dbReference>
<dbReference type="InterPro" id="IPR020084">
    <property type="entry name" value="NUDIX_hydrolase_CS"/>
</dbReference>
<evidence type="ECO:0000256" key="3">
    <source>
        <dbReference type="RuleBase" id="RU003476"/>
    </source>
</evidence>
<sequence length="158" mass="17577">MSAMKPRGRPRTVSCGVVFLDPAGRVLLAHATDTTHWDIPKGQGEPGETAQQAALRELVEETGIVLDPVRLVDLGLFAYRRDKDLHLFAARAAEHETDLSRCECTSMFPSRRDGTMIPEMDAFRWTEPGDVDAYASRSLARLFRTTLSLADLHRSLPV</sequence>
<dbReference type="PROSITE" id="PS51462">
    <property type="entry name" value="NUDIX"/>
    <property type="match status" value="1"/>
</dbReference>
<dbReference type="InterPro" id="IPR020476">
    <property type="entry name" value="Nudix_hydrolase"/>
</dbReference>
<dbReference type="EMBL" id="CP013386">
    <property type="protein sequence ID" value="AOJ02168.1"/>
    <property type="molecule type" value="Genomic_DNA"/>
</dbReference>
<dbReference type="RefSeq" id="WP_059474141.1">
    <property type="nucleotide sequence ID" value="NZ_CP013386.1"/>
</dbReference>
<evidence type="ECO:0000259" key="4">
    <source>
        <dbReference type="PROSITE" id="PS51462"/>
    </source>
</evidence>
<dbReference type="AlphaFoldDB" id="A0A1B4FEM4"/>
<reference evidence="5 6" key="1">
    <citation type="submission" date="2015-12" db="EMBL/GenBank/DDBJ databases">
        <title>Diversity of Burkholderia near neighbor genomes.</title>
        <authorList>
            <person name="Sahl J."/>
            <person name="Wagner D."/>
            <person name="Keim P."/>
        </authorList>
    </citation>
    <scope>NUCLEOTIDE SEQUENCE [LARGE SCALE GENOMIC DNA]</scope>
    <source>
        <strain evidence="5 6">BDU6</strain>
    </source>
</reference>
<dbReference type="Gene3D" id="3.90.79.10">
    <property type="entry name" value="Nucleoside Triphosphate Pyrophosphohydrolase"/>
    <property type="match status" value="1"/>
</dbReference>
<organism evidence="5 6">
    <name type="scientific">Burkholderia mayonis</name>
    <dbReference type="NCBI Taxonomy" id="1385591"/>
    <lineage>
        <taxon>Bacteria</taxon>
        <taxon>Pseudomonadati</taxon>
        <taxon>Pseudomonadota</taxon>
        <taxon>Betaproteobacteria</taxon>
        <taxon>Burkholderiales</taxon>
        <taxon>Burkholderiaceae</taxon>
        <taxon>Burkholderia</taxon>
        <taxon>pseudomallei group</taxon>
    </lineage>
</organism>